<dbReference type="InterPro" id="IPR029044">
    <property type="entry name" value="Nucleotide-diphossugar_trans"/>
</dbReference>
<dbReference type="InterPro" id="IPR002495">
    <property type="entry name" value="Glyco_trans_8"/>
</dbReference>
<dbReference type="Pfam" id="PF01501">
    <property type="entry name" value="Glyco_transf_8"/>
    <property type="match status" value="1"/>
</dbReference>
<dbReference type="GO" id="GO:0005794">
    <property type="term" value="C:Golgi apparatus"/>
    <property type="evidence" value="ECO:0007669"/>
    <property type="project" value="TreeGrafter"/>
</dbReference>
<comment type="similarity">
    <text evidence="3 7">Belongs to the glycosyltransferase 8 family.</text>
</comment>
<keyword evidence="5" id="KW-0808">Transferase</keyword>
<evidence type="ECO:0000256" key="2">
    <source>
        <dbReference type="ARBA" id="ARBA00004877"/>
    </source>
</evidence>
<evidence type="ECO:0000256" key="4">
    <source>
        <dbReference type="ARBA" id="ARBA00022676"/>
    </source>
</evidence>
<sequence>MTLDKTYLCGSVAGVFSVLQHASCPENIVFQFIASCLYSHNNNLRHIITSTFPHLSFHLYLFDSNLVKGKISYSIRRALDQPLNYVGIYLADLVPSVVCQIIYFDSDLIVVDDVAKLWNINLGMMRERERDK</sequence>
<evidence type="ECO:0000256" key="7">
    <source>
        <dbReference type="RuleBase" id="RU362027"/>
    </source>
</evidence>
<comment type="subcellular location">
    <subcellularLocation>
        <location evidence="1">Membrane</location>
        <topology evidence="1">Single-pass type II membrane protein</topology>
    </subcellularLocation>
</comment>
<dbReference type="PANTHER" id="PTHR13778">
    <property type="entry name" value="GLYCOSYLTRANSFERASE 8 DOMAIN-CONTAINING PROTEIN"/>
    <property type="match status" value="1"/>
</dbReference>
<accession>A0AAW2CZ59</accession>
<comment type="pathway">
    <text evidence="2">Glycan metabolism; pectin biosynthesis.</text>
</comment>
<keyword evidence="6" id="KW-0735">Signal-anchor</keyword>
<keyword evidence="4" id="KW-0328">Glycosyltransferase</keyword>
<dbReference type="EMBL" id="JAZDWU010000005">
    <property type="protein sequence ID" value="KAL0002125.1"/>
    <property type="molecule type" value="Genomic_DNA"/>
</dbReference>
<comment type="caution">
    <text evidence="8">The sequence shown here is derived from an EMBL/GenBank/DDBJ whole genome shotgun (WGS) entry which is preliminary data.</text>
</comment>
<keyword evidence="6" id="KW-0812">Transmembrane</keyword>
<evidence type="ECO:0000256" key="1">
    <source>
        <dbReference type="ARBA" id="ARBA00004606"/>
    </source>
</evidence>
<dbReference type="SUPFAM" id="SSF53448">
    <property type="entry name" value="Nucleotide-diphospho-sugar transferases"/>
    <property type="match status" value="1"/>
</dbReference>
<protein>
    <recommendedName>
        <fullName evidence="7">Hexosyltransferase</fullName>
        <ecNumber evidence="7">2.4.1.-</ecNumber>
    </recommendedName>
</protein>
<dbReference type="PANTHER" id="PTHR13778:SF13">
    <property type="entry name" value="GALACTURONOSYLTRANSFERASE-LIKE 3-RELATED"/>
    <property type="match status" value="1"/>
</dbReference>
<dbReference type="Gene3D" id="3.90.550.10">
    <property type="entry name" value="Spore Coat Polysaccharide Biosynthesis Protein SpsA, Chain A"/>
    <property type="match status" value="1"/>
</dbReference>
<evidence type="ECO:0000256" key="3">
    <source>
        <dbReference type="ARBA" id="ARBA00006351"/>
    </source>
</evidence>
<dbReference type="GO" id="GO:0016757">
    <property type="term" value="F:glycosyltransferase activity"/>
    <property type="evidence" value="ECO:0007669"/>
    <property type="project" value="UniProtKB-KW"/>
</dbReference>
<evidence type="ECO:0000313" key="8">
    <source>
        <dbReference type="EMBL" id="KAL0002125.1"/>
    </source>
</evidence>
<dbReference type="EC" id="2.4.1.-" evidence="7"/>
<dbReference type="GO" id="GO:0016020">
    <property type="term" value="C:membrane"/>
    <property type="evidence" value="ECO:0007669"/>
    <property type="project" value="UniProtKB-SubCell"/>
</dbReference>
<name>A0AAW2CZ59_9ROSI</name>
<dbReference type="InterPro" id="IPR050748">
    <property type="entry name" value="Glycosyltrans_8_dom-fam"/>
</dbReference>
<organism evidence="8 9">
    <name type="scientific">Lithocarpus litseifolius</name>
    <dbReference type="NCBI Taxonomy" id="425828"/>
    <lineage>
        <taxon>Eukaryota</taxon>
        <taxon>Viridiplantae</taxon>
        <taxon>Streptophyta</taxon>
        <taxon>Embryophyta</taxon>
        <taxon>Tracheophyta</taxon>
        <taxon>Spermatophyta</taxon>
        <taxon>Magnoliopsida</taxon>
        <taxon>eudicotyledons</taxon>
        <taxon>Gunneridae</taxon>
        <taxon>Pentapetalae</taxon>
        <taxon>rosids</taxon>
        <taxon>fabids</taxon>
        <taxon>Fagales</taxon>
        <taxon>Fagaceae</taxon>
        <taxon>Lithocarpus</taxon>
    </lineage>
</organism>
<dbReference type="Proteomes" id="UP001459277">
    <property type="component" value="Unassembled WGS sequence"/>
</dbReference>
<evidence type="ECO:0000256" key="6">
    <source>
        <dbReference type="ARBA" id="ARBA00022968"/>
    </source>
</evidence>
<proteinExistence type="inferred from homology"/>
<reference evidence="8 9" key="1">
    <citation type="submission" date="2024-01" db="EMBL/GenBank/DDBJ databases">
        <title>A telomere-to-telomere, gap-free genome of sweet tea (Lithocarpus litseifolius).</title>
        <authorList>
            <person name="Zhou J."/>
        </authorList>
    </citation>
    <scope>NUCLEOTIDE SEQUENCE [LARGE SCALE GENOMIC DNA]</scope>
    <source>
        <strain evidence="8">Zhou-2022a</strain>
        <tissue evidence="8">Leaf</tissue>
    </source>
</reference>
<gene>
    <name evidence="8" type="ORF">SO802_015906</name>
</gene>
<keyword evidence="9" id="KW-1185">Reference proteome</keyword>
<evidence type="ECO:0000313" key="9">
    <source>
        <dbReference type="Proteomes" id="UP001459277"/>
    </source>
</evidence>
<evidence type="ECO:0000256" key="5">
    <source>
        <dbReference type="ARBA" id="ARBA00022679"/>
    </source>
</evidence>
<dbReference type="AlphaFoldDB" id="A0AAW2CZ59"/>